<dbReference type="PANTHER" id="PTHR45979">
    <property type="entry name" value="PAP/OAS1 SUBSTRATE-BINDING DOMAIN SUPERFAMILY"/>
    <property type="match status" value="1"/>
</dbReference>
<dbReference type="AlphaFoldDB" id="A0A9K3GPE1"/>
<dbReference type="InterPro" id="IPR043519">
    <property type="entry name" value="NT_sf"/>
</dbReference>
<evidence type="ECO:0000259" key="1">
    <source>
        <dbReference type="Pfam" id="PF22600"/>
    </source>
</evidence>
<feature type="non-terminal residue" evidence="2">
    <location>
        <position position="1"/>
    </location>
</feature>
<organism evidence="2 3">
    <name type="scientific">Kipferlia bialata</name>
    <dbReference type="NCBI Taxonomy" id="797122"/>
    <lineage>
        <taxon>Eukaryota</taxon>
        <taxon>Metamonada</taxon>
        <taxon>Carpediemonas-like organisms</taxon>
        <taxon>Kipferlia</taxon>
    </lineage>
</organism>
<dbReference type="PANTHER" id="PTHR45979:SF30">
    <property type="entry name" value="NUCLEOTIDYLTRANSFERASE"/>
    <property type="match status" value="1"/>
</dbReference>
<feature type="domain" description="Poly(A) RNA polymerase mitochondrial-like central palm" evidence="1">
    <location>
        <begin position="2"/>
        <end position="81"/>
    </location>
</feature>
<evidence type="ECO:0000313" key="3">
    <source>
        <dbReference type="Proteomes" id="UP000265618"/>
    </source>
</evidence>
<name>A0A9K3GPE1_9EUKA</name>
<sequence>MSVFGSVVTFTYLSTSDIDITVNCRTSDVRRVSHLIHTQLSEASANSHAPFAIERVSLIRSEWPVIKCIVGGIGVDLSFNASTDRASYWLIHNLDTAISPPALFRSTLVLTKAWLSFDAHLLGGMTNMLSSSAVRCIACGTFLANPWLRHPLQTLLA</sequence>
<proteinExistence type="predicted"/>
<dbReference type="OrthoDB" id="273917at2759"/>
<reference evidence="2 3" key="1">
    <citation type="journal article" date="2018" name="PLoS ONE">
        <title>The draft genome of Kipferlia bialata reveals reductive genome evolution in fornicate parasites.</title>
        <authorList>
            <person name="Tanifuji G."/>
            <person name="Takabayashi S."/>
            <person name="Kume K."/>
            <person name="Takagi M."/>
            <person name="Nakayama T."/>
            <person name="Kamikawa R."/>
            <person name="Inagaki Y."/>
            <person name="Hashimoto T."/>
        </authorList>
    </citation>
    <scope>NUCLEOTIDE SEQUENCE [LARGE SCALE GENOMIC DNA]</scope>
    <source>
        <strain evidence="2">NY0173</strain>
    </source>
</reference>
<comment type="caution">
    <text evidence="2">The sequence shown here is derived from an EMBL/GenBank/DDBJ whole genome shotgun (WGS) entry which is preliminary data.</text>
</comment>
<evidence type="ECO:0000313" key="2">
    <source>
        <dbReference type="EMBL" id="GIQ91094.1"/>
    </source>
</evidence>
<dbReference type="InterPro" id="IPR054708">
    <property type="entry name" value="MTPAP-like_central"/>
</dbReference>
<accession>A0A9K3GPE1</accession>
<dbReference type="InterPro" id="IPR058921">
    <property type="entry name" value="PAP/OAS1-rel"/>
</dbReference>
<dbReference type="Gene3D" id="3.30.460.10">
    <property type="entry name" value="Beta Polymerase, domain 2"/>
    <property type="match status" value="1"/>
</dbReference>
<dbReference type="Pfam" id="PF22600">
    <property type="entry name" value="MTPAP-like_central"/>
    <property type="match status" value="1"/>
</dbReference>
<dbReference type="SUPFAM" id="SSF81301">
    <property type="entry name" value="Nucleotidyltransferase"/>
    <property type="match status" value="1"/>
</dbReference>
<dbReference type="EMBL" id="BDIP01007141">
    <property type="protein sequence ID" value="GIQ91094.1"/>
    <property type="molecule type" value="Genomic_DNA"/>
</dbReference>
<gene>
    <name evidence="2" type="ORF">KIPB_014180</name>
</gene>
<dbReference type="Proteomes" id="UP000265618">
    <property type="component" value="Unassembled WGS sequence"/>
</dbReference>
<keyword evidence="3" id="KW-1185">Reference proteome</keyword>
<protein>
    <recommendedName>
        <fullName evidence="1">Poly(A) RNA polymerase mitochondrial-like central palm domain-containing protein</fullName>
    </recommendedName>
</protein>